<keyword evidence="3" id="KW-1185">Reference proteome</keyword>
<evidence type="ECO:0000256" key="1">
    <source>
        <dbReference type="SAM" id="MobiDB-lite"/>
    </source>
</evidence>
<organism evidence="2 3">
    <name type="scientific">Ambispora gerdemannii</name>
    <dbReference type="NCBI Taxonomy" id="144530"/>
    <lineage>
        <taxon>Eukaryota</taxon>
        <taxon>Fungi</taxon>
        <taxon>Fungi incertae sedis</taxon>
        <taxon>Mucoromycota</taxon>
        <taxon>Glomeromycotina</taxon>
        <taxon>Glomeromycetes</taxon>
        <taxon>Archaeosporales</taxon>
        <taxon>Ambisporaceae</taxon>
        <taxon>Ambispora</taxon>
    </lineage>
</organism>
<evidence type="ECO:0000313" key="2">
    <source>
        <dbReference type="EMBL" id="CAG8598763.1"/>
    </source>
</evidence>
<comment type="caution">
    <text evidence="2">The sequence shown here is derived from an EMBL/GenBank/DDBJ whole genome shotgun (WGS) entry which is preliminary data.</text>
</comment>
<proteinExistence type="predicted"/>
<dbReference type="Proteomes" id="UP000789831">
    <property type="component" value="Unassembled WGS sequence"/>
</dbReference>
<dbReference type="OrthoDB" id="2384284at2759"/>
<evidence type="ECO:0000313" key="3">
    <source>
        <dbReference type="Proteomes" id="UP000789831"/>
    </source>
</evidence>
<feature type="compositionally biased region" description="Basic and acidic residues" evidence="1">
    <location>
        <begin position="210"/>
        <end position="240"/>
    </location>
</feature>
<accession>A0A9N9CG13</accession>
<gene>
    <name evidence="2" type="ORF">AGERDE_LOCUS8991</name>
</gene>
<feature type="compositionally biased region" description="Polar residues" evidence="1">
    <location>
        <begin position="200"/>
        <end position="209"/>
    </location>
</feature>
<dbReference type="AlphaFoldDB" id="A0A9N9CG13"/>
<feature type="region of interest" description="Disordered" evidence="1">
    <location>
        <begin position="199"/>
        <end position="252"/>
    </location>
</feature>
<sequence length="600" mass="69688">MSYTWSAYFEETRPEDYRFLDFYEYRSQQSDFTFSFRKESDKLKKDLSILITNGPDKMKEGVSLLNKSFKAKFFSIIVSAWLAGRGRLPQLWWAPACCPPYGLIARCGKRKTLTTTVDTCLLSTLCDVDTFWREIELHEELYEIEEKASRSVMRGTIKVVDTAIENACSTIENVNTRLTNPGKRVNNVTVPKGNKKIKCSSISDTSSINEKSEADIKQNENMNEKNREDGHRSQDEKDSENGLSEASESMVGRIERTPLTVDDIDLEEVFKDYCDECEDNFDDIMDMRPTSRFTDKIAEEYWDKFVLGTYPKHNIPEEWVKFIQEFFKPRVSLEEWTKAWRGLHEKINENKKDLVDVIYNILGPYIKAFEAPFNILKSGDLHENQYNAQFISPILGNTMNTVCGECNLEIPVESSKARRNTGINPIVDKVLEAKCADGLARLWLSREEVFLYEQTGSSDFDDITQFHIHDYKLVRTMRDVLNQRIIIRLKNGICDHKDLASFSAFGNGTEVSLFWLTIHRKSYCLREYGTFKIPSTWQEFPVLSEAIITCLKFFSFMKENIEVRNSYVEQNQKLVAKRRVHSIKQNQTSPIRPNKWKPKK</sequence>
<name>A0A9N9CG13_9GLOM</name>
<dbReference type="EMBL" id="CAJVPL010002086">
    <property type="protein sequence ID" value="CAG8598763.1"/>
    <property type="molecule type" value="Genomic_DNA"/>
</dbReference>
<reference evidence="2" key="1">
    <citation type="submission" date="2021-06" db="EMBL/GenBank/DDBJ databases">
        <authorList>
            <person name="Kallberg Y."/>
            <person name="Tangrot J."/>
            <person name="Rosling A."/>
        </authorList>
    </citation>
    <scope>NUCLEOTIDE SEQUENCE</scope>
    <source>
        <strain evidence="2">MT106</strain>
    </source>
</reference>
<protein>
    <submittedName>
        <fullName evidence="2">1882_t:CDS:1</fullName>
    </submittedName>
</protein>